<keyword evidence="6" id="KW-0418">Kinase</keyword>
<comment type="pathway">
    <text evidence="9">Cofactor biosynthesis; tetrahydrofolate biosynthesis; 2-amino-4-hydroxy-6-hydroxymethyl-7,8-dihydropteridine diphosphate from 7,8-dihydroneopterin triphosphate: step 3/4.</text>
</comment>
<evidence type="ECO:0000256" key="4">
    <source>
        <dbReference type="ARBA" id="ARBA00022679"/>
    </source>
</evidence>
<proteinExistence type="inferred from homology"/>
<gene>
    <name evidence="11" type="primary">sulD</name>
    <name evidence="11" type="ORF">DSM106044_04027</name>
</gene>
<evidence type="ECO:0000256" key="6">
    <source>
        <dbReference type="ARBA" id="ARBA00022777"/>
    </source>
</evidence>
<dbReference type="CDD" id="cd00534">
    <property type="entry name" value="DHNA_DHNTPE"/>
    <property type="match status" value="1"/>
</dbReference>
<dbReference type="PANTHER" id="PTHR43071:SF1">
    <property type="entry name" value="2-AMINO-4-HYDROXY-6-HYDROXYMETHYLDIHYDROPTERIDINE PYROPHOSPHOKINASE"/>
    <property type="match status" value="1"/>
</dbReference>
<dbReference type="CDD" id="cd00483">
    <property type="entry name" value="HPPK"/>
    <property type="match status" value="1"/>
</dbReference>
<dbReference type="NCBIfam" id="TIGR00526">
    <property type="entry name" value="folB_dom"/>
    <property type="match status" value="1"/>
</dbReference>
<comment type="function">
    <text evidence="9">Catalyzes the conversion of 7,8-dihydroneopterin to 6-hydroxymethyl-7,8-dihydropterin.</text>
</comment>
<dbReference type="PROSITE" id="PS00794">
    <property type="entry name" value="HPPK"/>
    <property type="match status" value="1"/>
</dbReference>
<protein>
    <recommendedName>
        <fullName evidence="9">Bifunctional folate synthesis protein</fullName>
    </recommendedName>
    <domain>
        <recommendedName>
            <fullName evidence="9">Dihydroneopterin aldolase</fullName>
            <shortName evidence="9">DHNA</shortName>
            <ecNumber evidence="9">4.1.2.25</ecNumber>
        </recommendedName>
        <alternativeName>
            <fullName evidence="9">7,8-dihydroneopterin aldolase</fullName>
        </alternativeName>
    </domain>
    <domain>
        <recommendedName>
            <fullName evidence="9">2-amino-4-hydroxy-6-hydroxymethyldihydropteridine pyrophosphokinase</fullName>
            <ecNumber evidence="9">2.7.6.3</ecNumber>
        </recommendedName>
        <alternativeName>
            <fullName evidence="9">6-hydroxymethyl-7,8-dihydropterin pyrophosphokinase</fullName>
            <shortName evidence="9">PPPK</shortName>
        </alternativeName>
        <alternativeName>
            <fullName evidence="9">7,8-dihydro-6-hydroxymethylpterin pyrophosphokinase</fullName>
            <shortName evidence="9">HPPK</shortName>
        </alternativeName>
    </domain>
</protein>
<dbReference type="OrthoDB" id="9808041at2"/>
<comment type="catalytic activity">
    <reaction evidence="9">
        <text>7,8-dihydroneopterin = 6-hydroxymethyl-7,8-dihydropterin + glycolaldehyde</text>
        <dbReference type="Rhea" id="RHEA:10540"/>
        <dbReference type="ChEBI" id="CHEBI:17001"/>
        <dbReference type="ChEBI" id="CHEBI:17071"/>
        <dbReference type="ChEBI" id="CHEBI:44841"/>
        <dbReference type="EC" id="4.1.2.25"/>
    </reaction>
</comment>
<dbReference type="Pfam" id="PF02152">
    <property type="entry name" value="FolB"/>
    <property type="match status" value="1"/>
</dbReference>
<evidence type="ECO:0000259" key="10">
    <source>
        <dbReference type="PROSITE" id="PS00794"/>
    </source>
</evidence>
<dbReference type="NCBIfam" id="TIGR00525">
    <property type="entry name" value="folB"/>
    <property type="match status" value="1"/>
</dbReference>
<evidence type="ECO:0000256" key="9">
    <source>
        <dbReference type="RuleBase" id="RU362079"/>
    </source>
</evidence>
<dbReference type="Gene3D" id="3.30.70.560">
    <property type="entry name" value="7,8-Dihydro-6-hydroxymethylpterin-pyrophosphokinase HPPK"/>
    <property type="match status" value="1"/>
</dbReference>
<feature type="domain" description="7,8-dihydro-6-hydroxymethylpterin-pyrophosphokinase" evidence="10">
    <location>
        <begin position="206"/>
        <end position="217"/>
    </location>
</feature>
<dbReference type="InterPro" id="IPR006157">
    <property type="entry name" value="FolB_dom"/>
</dbReference>
<evidence type="ECO:0000256" key="8">
    <source>
        <dbReference type="ARBA" id="ARBA00022909"/>
    </source>
</evidence>
<comment type="similarity">
    <text evidence="3">In the N-terminal section; belongs to the DHNA family.</text>
</comment>
<dbReference type="GO" id="GO:0004150">
    <property type="term" value="F:dihydroneopterin aldolase activity"/>
    <property type="evidence" value="ECO:0007669"/>
    <property type="project" value="UniProtKB-UniRule"/>
</dbReference>
<dbReference type="NCBIfam" id="TIGR01498">
    <property type="entry name" value="folK"/>
    <property type="match status" value="1"/>
</dbReference>
<comment type="catalytic activity">
    <reaction evidence="1">
        <text>6-hydroxymethyl-7,8-dihydropterin + ATP = (7,8-dihydropterin-6-yl)methyl diphosphate + AMP + H(+)</text>
        <dbReference type="Rhea" id="RHEA:11412"/>
        <dbReference type="ChEBI" id="CHEBI:15378"/>
        <dbReference type="ChEBI" id="CHEBI:30616"/>
        <dbReference type="ChEBI" id="CHEBI:44841"/>
        <dbReference type="ChEBI" id="CHEBI:72950"/>
        <dbReference type="ChEBI" id="CHEBI:456215"/>
        <dbReference type="EC" id="2.7.6.3"/>
    </reaction>
</comment>
<dbReference type="EMBL" id="QGQD01000076">
    <property type="protein sequence ID" value="TLC99139.1"/>
    <property type="molecule type" value="Genomic_DNA"/>
</dbReference>
<reference evidence="11 12" key="1">
    <citation type="journal article" date="2019" name="Anaerobe">
        <title>Detection of Robinsoniella peoriensis in multiple bone samples of a trauma patient.</title>
        <authorList>
            <person name="Schrottner P."/>
            <person name="Hartwich K."/>
            <person name="Bunk B."/>
            <person name="Schober I."/>
            <person name="Helbig S."/>
            <person name="Rudolph W.W."/>
            <person name="Gunzer F."/>
        </authorList>
    </citation>
    <scope>NUCLEOTIDE SEQUENCE [LARGE SCALE GENOMIC DNA]</scope>
    <source>
        <strain evidence="11 12">DSM 106044</strain>
    </source>
</reference>
<organism evidence="11 12">
    <name type="scientific">Robinsoniella peoriensis</name>
    <dbReference type="NCBI Taxonomy" id="180332"/>
    <lineage>
        <taxon>Bacteria</taxon>
        <taxon>Bacillati</taxon>
        <taxon>Bacillota</taxon>
        <taxon>Clostridia</taxon>
        <taxon>Lachnospirales</taxon>
        <taxon>Lachnospiraceae</taxon>
        <taxon>Robinsoniella</taxon>
    </lineage>
</organism>
<dbReference type="STRING" id="180332.GCA_000797495_05235"/>
<comment type="pathway">
    <text evidence="2">Cofactor biosynthesis; tetrahydrofolate biosynthesis; 2-amino-4-hydroxy-6-hydroxymethyl-7,8-dihydropteridine diphosphate from 7,8-dihydroneopterin triphosphate: step 4/4.</text>
</comment>
<keyword evidence="12" id="KW-1185">Reference proteome</keyword>
<dbReference type="GO" id="GO:0046654">
    <property type="term" value="P:tetrahydrofolate biosynthetic process"/>
    <property type="evidence" value="ECO:0007669"/>
    <property type="project" value="UniProtKB-UniRule"/>
</dbReference>
<evidence type="ECO:0000256" key="1">
    <source>
        <dbReference type="ARBA" id="ARBA00000198"/>
    </source>
</evidence>
<dbReference type="Proteomes" id="UP000306509">
    <property type="component" value="Unassembled WGS sequence"/>
</dbReference>
<dbReference type="InterPro" id="IPR043133">
    <property type="entry name" value="GTP-CH-I_C/QueF"/>
</dbReference>
<keyword evidence="8 9" id="KW-0289">Folate biosynthesis</keyword>
<dbReference type="SUPFAM" id="SSF55620">
    <property type="entry name" value="Tetrahydrobiopterin biosynthesis enzymes-like"/>
    <property type="match status" value="1"/>
</dbReference>
<evidence type="ECO:0000256" key="5">
    <source>
        <dbReference type="ARBA" id="ARBA00022741"/>
    </source>
</evidence>
<evidence type="ECO:0000256" key="2">
    <source>
        <dbReference type="ARBA" id="ARBA00005051"/>
    </source>
</evidence>
<dbReference type="GO" id="GO:0016301">
    <property type="term" value="F:kinase activity"/>
    <property type="evidence" value="ECO:0007669"/>
    <property type="project" value="UniProtKB-KW"/>
</dbReference>
<dbReference type="EC" id="4.1.2.25" evidence="9"/>
<dbReference type="Pfam" id="PF01288">
    <property type="entry name" value="HPPK"/>
    <property type="match status" value="1"/>
</dbReference>
<dbReference type="GO" id="GO:0046656">
    <property type="term" value="P:folic acid biosynthetic process"/>
    <property type="evidence" value="ECO:0007669"/>
    <property type="project" value="UniProtKB-UniRule"/>
</dbReference>
<dbReference type="InterPro" id="IPR000550">
    <property type="entry name" value="Hppk"/>
</dbReference>
<name>A0A4U8Q300_9FIRM</name>
<dbReference type="InterPro" id="IPR035907">
    <property type="entry name" value="Hppk_sf"/>
</dbReference>
<evidence type="ECO:0000256" key="7">
    <source>
        <dbReference type="ARBA" id="ARBA00022840"/>
    </source>
</evidence>
<keyword evidence="7" id="KW-0067">ATP-binding</keyword>
<sequence length="271" mass="31024">MDKIKIKDLEIYCHHGVFPEENTLGQKFIVSATLYTDTREAGMNDDLTKSIHYGDVSHFITEFMQNHTFKLIETVAEKLAMELLIEVANLKKVKLEIKKPWAPVGLPLDTVAVEIKRSWHTAYIAIGSNMGDKSSYLQGAVKSLDELYGCQVEKVSELITTAPYGGVEQDEFLNGALKLKTLFTPQELLEKLHEIELEAGRERVIRWGPRTLDLDILLYDDIILDTEDLHIPHIEMHLRDFVLEPMVQIAPYKRHPLLKKTMEQLKGELND</sequence>
<dbReference type="PANTHER" id="PTHR43071">
    <property type="entry name" value="2-AMINO-4-HYDROXY-6-HYDROXYMETHYLDIHYDROPTERIDINE PYROPHOSPHOKINASE"/>
    <property type="match status" value="1"/>
</dbReference>
<evidence type="ECO:0000313" key="12">
    <source>
        <dbReference type="Proteomes" id="UP000306509"/>
    </source>
</evidence>
<evidence type="ECO:0000313" key="11">
    <source>
        <dbReference type="EMBL" id="TLC99139.1"/>
    </source>
</evidence>
<dbReference type="UniPathway" id="UPA00077">
    <property type="reaction ID" value="UER00154"/>
</dbReference>
<dbReference type="Gene3D" id="3.30.1130.10">
    <property type="match status" value="1"/>
</dbReference>
<keyword evidence="5" id="KW-0547">Nucleotide-binding</keyword>
<comment type="similarity">
    <text evidence="9">Belongs to the DHNA family.</text>
</comment>
<dbReference type="GO" id="GO:0005524">
    <property type="term" value="F:ATP binding"/>
    <property type="evidence" value="ECO:0007669"/>
    <property type="project" value="UniProtKB-KW"/>
</dbReference>
<dbReference type="SMART" id="SM00905">
    <property type="entry name" value="FolB"/>
    <property type="match status" value="1"/>
</dbReference>
<evidence type="ECO:0000256" key="3">
    <source>
        <dbReference type="ARBA" id="ARBA00009640"/>
    </source>
</evidence>
<dbReference type="InterPro" id="IPR006156">
    <property type="entry name" value="Dihydroneopterin_aldolase"/>
</dbReference>
<dbReference type="AlphaFoldDB" id="A0A4U8Q300"/>
<keyword evidence="4" id="KW-0808">Transferase</keyword>
<keyword evidence="9" id="KW-0456">Lyase</keyword>
<accession>A0A4U8Q300</accession>
<dbReference type="GO" id="GO:0003848">
    <property type="term" value="F:2-amino-4-hydroxy-6-hydroxymethyldihydropteridine diphosphokinase activity"/>
    <property type="evidence" value="ECO:0007669"/>
    <property type="project" value="UniProtKB-EC"/>
</dbReference>
<dbReference type="RefSeq" id="WP_027294324.1">
    <property type="nucleotide sequence ID" value="NZ_CABMJZ010000058.1"/>
</dbReference>
<comment type="caution">
    <text evidence="11">The sequence shown here is derived from an EMBL/GenBank/DDBJ whole genome shotgun (WGS) entry which is preliminary data.</text>
</comment>
<dbReference type="EC" id="2.7.6.3" evidence="9"/>
<dbReference type="SUPFAM" id="SSF55083">
    <property type="entry name" value="6-hydroxymethyl-7,8-dihydropterin pyrophosphokinase, HPPK"/>
    <property type="match status" value="1"/>
</dbReference>